<name>A0ABV7K8Y3_9HYPH</name>
<accession>A0ABV7K8Y3</accession>
<dbReference type="Pfam" id="PF19551">
    <property type="entry name" value="DUF6074"/>
    <property type="match status" value="1"/>
</dbReference>
<reference evidence="2" key="1">
    <citation type="journal article" date="2019" name="Int. J. Syst. Evol. Microbiol.">
        <title>The Global Catalogue of Microorganisms (GCM) 10K type strain sequencing project: providing services to taxonomists for standard genome sequencing and annotation.</title>
        <authorList>
            <consortium name="The Broad Institute Genomics Platform"/>
            <consortium name="The Broad Institute Genome Sequencing Center for Infectious Disease"/>
            <person name="Wu L."/>
            <person name="Ma J."/>
        </authorList>
    </citation>
    <scope>NUCLEOTIDE SEQUENCE [LARGE SCALE GENOMIC DNA]</scope>
    <source>
        <strain evidence="2">KCTC 52165</strain>
    </source>
</reference>
<comment type="caution">
    <text evidence="1">The sequence shown here is derived from an EMBL/GenBank/DDBJ whole genome shotgun (WGS) entry which is preliminary data.</text>
</comment>
<evidence type="ECO:0000313" key="2">
    <source>
        <dbReference type="Proteomes" id="UP001595583"/>
    </source>
</evidence>
<protein>
    <submittedName>
        <fullName evidence="1">DUF6074 family protein</fullName>
    </submittedName>
</protein>
<organism evidence="1 2">
    <name type="scientific">Aquamicrobium soli</name>
    <dbReference type="NCBI Taxonomy" id="1811518"/>
    <lineage>
        <taxon>Bacteria</taxon>
        <taxon>Pseudomonadati</taxon>
        <taxon>Pseudomonadota</taxon>
        <taxon>Alphaproteobacteria</taxon>
        <taxon>Hyphomicrobiales</taxon>
        <taxon>Phyllobacteriaceae</taxon>
        <taxon>Aquamicrobium</taxon>
    </lineage>
</organism>
<proteinExistence type="predicted"/>
<gene>
    <name evidence="1" type="ORF">ACFOHJ_11275</name>
</gene>
<dbReference type="InterPro" id="IPR045720">
    <property type="entry name" value="DUF6074"/>
</dbReference>
<dbReference type="Proteomes" id="UP001595583">
    <property type="component" value="Unassembled WGS sequence"/>
</dbReference>
<sequence>MAHLIPFPLGSRTALVRSMVDDLECVHGPAANAFWRARIAEIVAGMRADGLEDAAIREEILNLQDAIQAELCERVALAKSRA</sequence>
<dbReference type="RefSeq" id="WP_378220600.1">
    <property type="nucleotide sequence ID" value="NZ_JBHRTK010000012.1"/>
</dbReference>
<keyword evidence="2" id="KW-1185">Reference proteome</keyword>
<evidence type="ECO:0000313" key="1">
    <source>
        <dbReference type="EMBL" id="MFC3206794.1"/>
    </source>
</evidence>
<dbReference type="EMBL" id="JBHRTK010000012">
    <property type="protein sequence ID" value="MFC3206794.1"/>
    <property type="molecule type" value="Genomic_DNA"/>
</dbReference>